<evidence type="ECO:0000256" key="5">
    <source>
        <dbReference type="PIRSR" id="PIRSR601211-3"/>
    </source>
</evidence>
<keyword evidence="2" id="KW-0964">Secreted</keyword>
<dbReference type="PANTHER" id="PTHR11716">
    <property type="entry name" value="PHOSPHOLIPASE A2 FAMILY MEMBER"/>
    <property type="match status" value="1"/>
</dbReference>
<feature type="disulfide bond" evidence="5">
    <location>
        <begin position="173"/>
        <end position="185"/>
    </location>
</feature>
<dbReference type="AlphaFoldDB" id="E4Z0Y8"/>
<proteinExistence type="predicted"/>
<dbReference type="Proteomes" id="UP000011014">
    <property type="component" value="Unassembled WGS sequence"/>
</dbReference>
<dbReference type="InterPro" id="IPR036444">
    <property type="entry name" value="PLipase_A2_dom_sf"/>
</dbReference>
<accession>E4Z0Y8</accession>
<dbReference type="EMBL" id="FN656405">
    <property type="protein sequence ID" value="CBY41366.1"/>
    <property type="molecule type" value="Genomic_DNA"/>
</dbReference>
<evidence type="ECO:0000259" key="6">
    <source>
        <dbReference type="Pfam" id="PF00068"/>
    </source>
</evidence>
<sequence length="230" mass="26221">MKLENWSKRDYVNLYDEIMMNFIPSYRPAPPRPGKTSTSFQQNARFDRGLLELIASGNERARLKSGARFSEEDKSFVKRYVQLKFAVQFRQKRKFLGKYCFYGCWCFPNGAGDLGIGTGDPVDNIDKSCREYSTCYNCMYSSNLNAPCSEQEIGHYNVYGREDERSGENMLICADDMGSCKRQRCECDLALAEKLAGKRATTRGRTEQSQLCRAAQTGADIQFSRQVLLS</sequence>
<gene>
    <name evidence="7" type="ORF">GSOID_T00023433001</name>
</gene>
<dbReference type="SUPFAM" id="SSF48619">
    <property type="entry name" value="Phospholipase A2, PLA2"/>
    <property type="match status" value="1"/>
</dbReference>
<keyword evidence="3 5" id="KW-1015">Disulfide bond</keyword>
<feature type="disulfide bond" evidence="5">
    <location>
        <begin position="106"/>
        <end position="129"/>
    </location>
</feature>
<evidence type="ECO:0000256" key="1">
    <source>
        <dbReference type="ARBA" id="ARBA00004613"/>
    </source>
</evidence>
<organism evidence="7">
    <name type="scientific">Oikopleura dioica</name>
    <name type="common">Tunicate</name>
    <dbReference type="NCBI Taxonomy" id="34765"/>
    <lineage>
        <taxon>Eukaryota</taxon>
        <taxon>Metazoa</taxon>
        <taxon>Chordata</taxon>
        <taxon>Tunicata</taxon>
        <taxon>Appendicularia</taxon>
        <taxon>Copelata</taxon>
        <taxon>Oikopleuridae</taxon>
        <taxon>Oikopleura</taxon>
    </lineage>
</organism>
<evidence type="ECO:0000256" key="3">
    <source>
        <dbReference type="ARBA" id="ARBA00023157"/>
    </source>
</evidence>
<dbReference type="GO" id="GO:0016042">
    <property type="term" value="P:lipid catabolic process"/>
    <property type="evidence" value="ECO:0007669"/>
    <property type="project" value="InterPro"/>
</dbReference>
<feature type="non-terminal residue" evidence="7">
    <location>
        <position position="230"/>
    </location>
</feature>
<feature type="disulfide bond" evidence="5">
    <location>
        <begin position="148"/>
        <end position="180"/>
    </location>
</feature>
<dbReference type="Pfam" id="PF00068">
    <property type="entry name" value="Phospholip_A2_1"/>
    <property type="match status" value="1"/>
</dbReference>
<comment type="subcellular location">
    <subcellularLocation>
        <location evidence="1">Secreted</location>
    </subcellularLocation>
</comment>
<dbReference type="GO" id="GO:0050482">
    <property type="term" value="P:arachidonate secretion"/>
    <property type="evidence" value="ECO:0007669"/>
    <property type="project" value="InterPro"/>
</dbReference>
<dbReference type="Gene3D" id="1.20.90.10">
    <property type="entry name" value="Phospholipase A2 domain"/>
    <property type="match status" value="1"/>
</dbReference>
<dbReference type="InterPro" id="IPR016090">
    <property type="entry name" value="PLA2-like_dom"/>
</dbReference>
<evidence type="ECO:0000256" key="4">
    <source>
        <dbReference type="PIRSR" id="PIRSR601211-2"/>
    </source>
</evidence>
<comment type="cofactor">
    <cofactor evidence="4">
        <name>Ca(2+)</name>
        <dbReference type="ChEBI" id="CHEBI:29108"/>
    </cofactor>
    <text evidence="4">Binds 1 Ca(2+) ion per subunit.</text>
</comment>
<evidence type="ECO:0000313" key="7">
    <source>
        <dbReference type="EMBL" id="CBY41366.1"/>
    </source>
</evidence>
<evidence type="ECO:0000256" key="2">
    <source>
        <dbReference type="ARBA" id="ARBA00022525"/>
    </source>
</evidence>
<protein>
    <recommendedName>
        <fullName evidence="6">Phospholipase A2-like central domain-containing protein</fullName>
    </recommendedName>
</protein>
<reference evidence="7" key="1">
    <citation type="journal article" date="2010" name="Science">
        <title>Plasticity of animal genome architecture unmasked by rapid evolution of a pelagic tunicate.</title>
        <authorList>
            <person name="Denoeud F."/>
            <person name="Henriet S."/>
            <person name="Mungpakdee S."/>
            <person name="Aury J.M."/>
            <person name="Da Silva C."/>
            <person name="Brinkmann H."/>
            <person name="Mikhaleva J."/>
            <person name="Olsen L.C."/>
            <person name="Jubin C."/>
            <person name="Canestro C."/>
            <person name="Bouquet J.M."/>
            <person name="Danks G."/>
            <person name="Poulain J."/>
            <person name="Campsteijn C."/>
            <person name="Adamski M."/>
            <person name="Cross I."/>
            <person name="Yadetie F."/>
            <person name="Muffato M."/>
            <person name="Louis A."/>
            <person name="Butcher S."/>
            <person name="Tsagkogeorga G."/>
            <person name="Konrad A."/>
            <person name="Singh S."/>
            <person name="Jensen M.F."/>
            <person name="Cong E.H."/>
            <person name="Eikeseth-Otteraa H."/>
            <person name="Noel B."/>
            <person name="Anthouard V."/>
            <person name="Porcel B.M."/>
            <person name="Kachouri-Lafond R."/>
            <person name="Nishino A."/>
            <person name="Ugolini M."/>
            <person name="Chourrout P."/>
            <person name="Nishida H."/>
            <person name="Aasland R."/>
            <person name="Huzurbazar S."/>
            <person name="Westhof E."/>
            <person name="Delsuc F."/>
            <person name="Lehrach H."/>
            <person name="Reinhardt R."/>
            <person name="Weissenbach J."/>
            <person name="Roy S.W."/>
            <person name="Artiguenave F."/>
            <person name="Postlethwait J.H."/>
            <person name="Manak J.R."/>
            <person name="Thompson E.M."/>
            <person name="Jaillon O."/>
            <person name="Du Pasquier L."/>
            <person name="Boudinot P."/>
            <person name="Liberles D.A."/>
            <person name="Volff J.N."/>
            <person name="Philippe H."/>
            <person name="Lenhard B."/>
            <person name="Roest Crollius H."/>
            <person name="Wincker P."/>
            <person name="Chourrout D."/>
        </authorList>
    </citation>
    <scope>NUCLEOTIDE SEQUENCE [LARGE SCALE GENOMIC DNA]</scope>
</reference>
<keyword evidence="4" id="KW-0106">Calcium</keyword>
<name>E4Z0Y8_OIKDI</name>
<dbReference type="PANTHER" id="PTHR11716:SF51">
    <property type="entry name" value="PHOSPHOLIPASE A2"/>
    <property type="match status" value="1"/>
</dbReference>
<dbReference type="GO" id="GO:0005509">
    <property type="term" value="F:calcium ion binding"/>
    <property type="evidence" value="ECO:0007669"/>
    <property type="project" value="InterPro"/>
</dbReference>
<feature type="binding site" evidence="4">
    <location>
        <position position="110"/>
    </location>
    <ligand>
        <name>Ca(2+)</name>
        <dbReference type="ChEBI" id="CHEBI:29108"/>
    </ligand>
</feature>
<dbReference type="InterPro" id="IPR001211">
    <property type="entry name" value="PLA2"/>
</dbReference>
<dbReference type="GO" id="GO:0005576">
    <property type="term" value="C:extracellular region"/>
    <property type="evidence" value="ECO:0007669"/>
    <property type="project" value="UniProtKB-SubCell"/>
</dbReference>
<feature type="disulfide bond" evidence="5">
    <location>
        <begin position="135"/>
        <end position="187"/>
    </location>
</feature>
<dbReference type="GO" id="GO:0006644">
    <property type="term" value="P:phospholipid metabolic process"/>
    <property type="evidence" value="ECO:0007669"/>
    <property type="project" value="InterPro"/>
</dbReference>
<dbReference type="GO" id="GO:0005543">
    <property type="term" value="F:phospholipid binding"/>
    <property type="evidence" value="ECO:0007669"/>
    <property type="project" value="TreeGrafter"/>
</dbReference>
<dbReference type="CDD" id="cd00618">
    <property type="entry name" value="PLA2_like"/>
    <property type="match status" value="1"/>
</dbReference>
<feature type="domain" description="Phospholipase A2-like central" evidence="6">
    <location>
        <begin position="81"/>
        <end position="197"/>
    </location>
</feature>
<keyword evidence="4" id="KW-0479">Metal-binding</keyword>
<dbReference type="GO" id="GO:0047498">
    <property type="term" value="F:calcium-dependent phospholipase A2 activity"/>
    <property type="evidence" value="ECO:0007669"/>
    <property type="project" value="TreeGrafter"/>
</dbReference>
<feature type="binding site" evidence="4">
    <location>
        <position position="112"/>
    </location>
    <ligand>
        <name>Ca(2+)</name>
        <dbReference type="ChEBI" id="CHEBI:29108"/>
    </ligand>
</feature>